<keyword evidence="1" id="KW-0732">Signal</keyword>
<sequence length="454" mass="48241">MKKNLHILWMIALTLFAAACEDSAEEIVLDGISVDGAATQIKVSELTLVEASASKLSLKSSLVAMDDDFSVTEVGVAISSVPGEPTLSDLTVSAESFDLDTEFTVEFEGLTPGTVYYGRVYVTTDKGTGYGDVRLFSTEYFGADVVVINEGNFQSGDGSFSTYNTQSQETNLSVFAAANGYPLAATIQNAVEFDGMIYAVTNASDKLEILDAGSFESEAYISGEFSNPYAFAAIGTKGYVTNWGPFNANWQLEESTISVVDLNEHKVVKTINVEEQAQHVLAVNGSFYVSHVGGSSISVYNATDDSKTATIATGSGPDKMVMDAEGDLWVICRSGELAEINLTTNEVSKTITGIQGLAWNEKMVIDESGSTLYYLGTSGEDKAVYSLATSAEVAPDAPLITGSNFYGIGVKGDVIYVADNNGYQGNGQVLMYSLAGEEKGSFPAGRGPNGFIFR</sequence>
<dbReference type="PANTHER" id="PTHR47197">
    <property type="entry name" value="PROTEIN NIRF"/>
    <property type="match status" value="1"/>
</dbReference>
<dbReference type="OrthoDB" id="918646at2"/>
<dbReference type="InterPro" id="IPR015943">
    <property type="entry name" value="WD40/YVTN_repeat-like_dom_sf"/>
</dbReference>
<proteinExistence type="predicted"/>
<evidence type="ECO:0000313" key="2">
    <source>
        <dbReference type="EMBL" id="RED99391.1"/>
    </source>
</evidence>
<evidence type="ECO:0000313" key="3">
    <source>
        <dbReference type="Proteomes" id="UP000256779"/>
    </source>
</evidence>
<protein>
    <submittedName>
        <fullName evidence="2">Uncharacterized protein</fullName>
    </submittedName>
</protein>
<keyword evidence="3" id="KW-1185">Reference proteome</keyword>
<dbReference type="Pfam" id="PF16819">
    <property type="entry name" value="DUF5074"/>
    <property type="match status" value="1"/>
</dbReference>
<dbReference type="SUPFAM" id="SSF63825">
    <property type="entry name" value="YWTD domain"/>
    <property type="match status" value="1"/>
</dbReference>
<name>A0A3D9L5V9_MARFU</name>
<dbReference type="Gene3D" id="2.130.10.10">
    <property type="entry name" value="YVTN repeat-like/Quinoprotein amine dehydrogenase"/>
    <property type="match status" value="1"/>
</dbReference>
<feature type="signal peptide" evidence="1">
    <location>
        <begin position="1"/>
        <end position="19"/>
    </location>
</feature>
<comment type="caution">
    <text evidence="2">The sequence shown here is derived from an EMBL/GenBank/DDBJ whole genome shotgun (WGS) entry which is preliminary data.</text>
</comment>
<dbReference type="EMBL" id="QREG01000008">
    <property type="protein sequence ID" value="RED99391.1"/>
    <property type="molecule type" value="Genomic_DNA"/>
</dbReference>
<dbReference type="AlphaFoldDB" id="A0A3D9L5V9"/>
<dbReference type="PANTHER" id="PTHR47197:SF3">
    <property type="entry name" value="DIHYDRO-HEME D1 DEHYDROGENASE"/>
    <property type="match status" value="1"/>
</dbReference>
<dbReference type="InterPro" id="IPR051200">
    <property type="entry name" value="Host-pathogen_enzymatic-act"/>
</dbReference>
<feature type="chain" id="PRO_5017613887" evidence="1">
    <location>
        <begin position="20"/>
        <end position="454"/>
    </location>
</feature>
<dbReference type="RefSeq" id="WP_115867930.1">
    <property type="nucleotide sequence ID" value="NZ_QREG01000008.1"/>
</dbReference>
<reference evidence="2 3" key="1">
    <citation type="submission" date="2018-07" db="EMBL/GenBank/DDBJ databases">
        <title>Genomic Encyclopedia of Type Strains, Phase IV (KMG-IV): sequencing the most valuable type-strain genomes for metagenomic binning, comparative biology and taxonomic classification.</title>
        <authorList>
            <person name="Goeker M."/>
        </authorList>
    </citation>
    <scope>NUCLEOTIDE SEQUENCE [LARGE SCALE GENOMIC DNA]</scope>
    <source>
        <strain evidence="2 3">DSM 4134</strain>
    </source>
</reference>
<organism evidence="2 3">
    <name type="scientific">Marinoscillum furvescens DSM 4134</name>
    <dbReference type="NCBI Taxonomy" id="1122208"/>
    <lineage>
        <taxon>Bacteria</taxon>
        <taxon>Pseudomonadati</taxon>
        <taxon>Bacteroidota</taxon>
        <taxon>Cytophagia</taxon>
        <taxon>Cytophagales</taxon>
        <taxon>Reichenbachiellaceae</taxon>
        <taxon>Marinoscillum</taxon>
    </lineage>
</organism>
<gene>
    <name evidence="2" type="ORF">C7460_1086</name>
</gene>
<evidence type="ECO:0000256" key="1">
    <source>
        <dbReference type="SAM" id="SignalP"/>
    </source>
</evidence>
<dbReference type="PROSITE" id="PS51257">
    <property type="entry name" value="PROKAR_LIPOPROTEIN"/>
    <property type="match status" value="1"/>
</dbReference>
<dbReference type="InterPro" id="IPR031815">
    <property type="entry name" value="DUF5074"/>
</dbReference>
<accession>A0A3D9L5V9</accession>
<dbReference type="Proteomes" id="UP000256779">
    <property type="component" value="Unassembled WGS sequence"/>
</dbReference>